<dbReference type="InterPro" id="IPR057826">
    <property type="entry name" value="WWE_C20G8.02"/>
</dbReference>
<dbReference type="InterPro" id="IPR058055">
    <property type="entry name" value="PA-PLA1"/>
</dbReference>
<feature type="region of interest" description="Disordered" evidence="1">
    <location>
        <begin position="225"/>
        <end position="301"/>
    </location>
</feature>
<dbReference type="InterPro" id="IPR004177">
    <property type="entry name" value="DDHD_dom"/>
</dbReference>
<name>A0A2P7ZDE8_9PEZI</name>
<protein>
    <recommendedName>
        <fullName evidence="2">DDHD domain-containing protein</fullName>
    </recommendedName>
</protein>
<organism evidence="3 4">
    <name type="scientific">Elsinoe australis</name>
    <dbReference type="NCBI Taxonomy" id="40998"/>
    <lineage>
        <taxon>Eukaryota</taxon>
        <taxon>Fungi</taxon>
        <taxon>Dikarya</taxon>
        <taxon>Ascomycota</taxon>
        <taxon>Pezizomycotina</taxon>
        <taxon>Dothideomycetes</taxon>
        <taxon>Dothideomycetidae</taxon>
        <taxon>Myriangiales</taxon>
        <taxon>Elsinoaceae</taxon>
        <taxon>Elsinoe</taxon>
    </lineage>
</organism>
<dbReference type="Pfam" id="PF23465">
    <property type="entry name" value="DUF7131"/>
    <property type="match status" value="1"/>
</dbReference>
<dbReference type="PANTHER" id="PTHR23509">
    <property type="entry name" value="PA-PL1 PHOSPHOLIPASE FAMILY"/>
    <property type="match status" value="1"/>
</dbReference>
<evidence type="ECO:0000259" key="2">
    <source>
        <dbReference type="PROSITE" id="PS51043"/>
    </source>
</evidence>
<feature type="compositionally biased region" description="Low complexity" evidence="1">
    <location>
        <begin position="15"/>
        <end position="25"/>
    </location>
</feature>
<feature type="domain" description="DDHD" evidence="2">
    <location>
        <begin position="657"/>
        <end position="977"/>
    </location>
</feature>
<feature type="compositionally biased region" description="Basic and acidic residues" evidence="1">
    <location>
        <begin position="124"/>
        <end position="137"/>
    </location>
</feature>
<evidence type="ECO:0000313" key="4">
    <source>
        <dbReference type="Proteomes" id="UP000243723"/>
    </source>
</evidence>
<feature type="compositionally biased region" description="Basic and acidic residues" evidence="1">
    <location>
        <begin position="403"/>
        <end position="414"/>
    </location>
</feature>
<feature type="region of interest" description="Disordered" evidence="1">
    <location>
        <begin position="124"/>
        <end position="160"/>
    </location>
</feature>
<dbReference type="OrthoDB" id="431378at2759"/>
<dbReference type="PROSITE" id="PS51043">
    <property type="entry name" value="DDHD"/>
    <property type="match status" value="1"/>
</dbReference>
<accession>A0A2P7ZDE8</accession>
<reference evidence="3 4" key="1">
    <citation type="submission" date="2017-05" db="EMBL/GenBank/DDBJ databases">
        <title>Draft genome sequence of Elsinoe australis.</title>
        <authorList>
            <person name="Cheng Q."/>
        </authorList>
    </citation>
    <scope>NUCLEOTIDE SEQUENCE [LARGE SCALE GENOMIC DNA]</scope>
    <source>
        <strain evidence="3 4">NL1</strain>
    </source>
</reference>
<feature type="region of interest" description="Disordered" evidence="1">
    <location>
        <begin position="688"/>
        <end position="715"/>
    </location>
</feature>
<sequence>MSGTPNPTVTKAPTSSSGSSRGQSSNPIEQDGDITSLGLQPQRGGDHRISHRRGLSLKSYPKDCPPLNVQWFFAVDVPKRKPKLLGGAPTENEDTRVSPKKYAPFSHHDSKAIETTFQKLMEHDDSHFGTKQPKRDEDDAGDMSSPNRDGHVDSAEDKVSPKVPVNEDFLFDVDIEKRELEPAYWLGPVYEVRRGSWFHQEGSVQRPADENLAIQLEQGYLKLAPWRFPPPRSASQPRSSSKPGTRPKSLIEAAKPSASTPGSPKIPPVDDDLKGTKDTTSENRSRQLSDPHNNTHRLFGPYSNSVVTYQDATTAYILTDDFMSRMSSTVYGRFAGGGHFAGMKVTRGYVDQEKKTDPKDSKTDGQDKKGVQEEKDVKNLQVTAPESGDDQQPASASVISPASEEKRRTLERHMSSLVSSATPQDREQQEEEVRKRDEREIQDDYRDTSGDEQNRPIEHLLLVTHGIGQRLGLRMETVNFIHDVNSLRKTLKTVYGNSPDLQALNAEVDSLPKNCRVQVLPINWRHKLDFPKTSLKHNKKELDLGDMYDEDDYPNLENITVDGVPAVRGLITDLALDILLYQSPIYRDHITKIVVEECNRIYKLFSQRHPAFKGKVSLVGHSLGSALMWDILCQQSPESNLARSSVSKKKGTLDVQLDFKVEDFYALGSPIGLFQMLQGRTIAARRSPTKTAPLDEPNLDPFLDSPPKTSRASEGVTASDMHISAPKCKQVFNIFHPTDPISYRIEPLISPAMSTLKPQPLPYTKRGIFGANMGQGLSGIGSRVGQSVSGFWSSFSSGIASSLLNRSLGISAEDESKMRAQAQSAKSSAPLSMSAAVGDQGNKTPPKDGKRPLSFAGAQADLTQATVKPGEDGEHPPTLLDSEIETLYAGFQRRRKSVQGDESKHLGDNAEWEEAEKRAKKLKQEEAKVRALNSNGRVDYSIQEGAFDISLIAAVASHLSYWADEDVSHFIISQLLARHRVIKRQTTS</sequence>
<keyword evidence="4" id="KW-1185">Reference proteome</keyword>
<gene>
    <name evidence="3" type="ORF">B9Z65_5197</name>
</gene>
<comment type="caution">
    <text evidence="3">The sequence shown here is derived from an EMBL/GenBank/DDBJ whole genome shotgun (WGS) entry which is preliminary data.</text>
</comment>
<feature type="compositionally biased region" description="Polar residues" evidence="1">
    <location>
        <begin position="1"/>
        <end position="14"/>
    </location>
</feature>
<dbReference type="Proteomes" id="UP000243723">
    <property type="component" value="Unassembled WGS sequence"/>
</dbReference>
<feature type="region of interest" description="Disordered" evidence="1">
    <location>
        <begin position="84"/>
        <end position="103"/>
    </location>
</feature>
<proteinExistence type="predicted"/>
<dbReference type="EMBL" id="NHZQ01000236">
    <property type="protein sequence ID" value="PSK46229.1"/>
    <property type="molecule type" value="Genomic_DNA"/>
</dbReference>
<evidence type="ECO:0000256" key="1">
    <source>
        <dbReference type="SAM" id="MobiDB-lite"/>
    </source>
</evidence>
<dbReference type="GO" id="GO:0004620">
    <property type="term" value="F:phospholipase activity"/>
    <property type="evidence" value="ECO:0007669"/>
    <property type="project" value="TreeGrafter"/>
</dbReference>
<feature type="compositionally biased region" description="Polar residues" evidence="1">
    <location>
        <begin position="380"/>
        <end position="400"/>
    </location>
</feature>
<feature type="compositionally biased region" description="Low complexity" evidence="1">
    <location>
        <begin position="233"/>
        <end position="243"/>
    </location>
</feature>
<dbReference type="PANTHER" id="PTHR23509:SF10">
    <property type="entry name" value="LD21067P"/>
    <property type="match status" value="1"/>
</dbReference>
<feature type="region of interest" description="Disordered" evidence="1">
    <location>
        <begin position="351"/>
        <end position="453"/>
    </location>
</feature>
<feature type="compositionally biased region" description="Basic and acidic residues" evidence="1">
    <location>
        <begin position="148"/>
        <end position="160"/>
    </location>
</feature>
<feature type="compositionally biased region" description="Basic and acidic residues" evidence="1">
    <location>
        <begin position="271"/>
        <end position="289"/>
    </location>
</feature>
<dbReference type="Pfam" id="PF02862">
    <property type="entry name" value="DDHD"/>
    <property type="match status" value="1"/>
</dbReference>
<dbReference type="STRING" id="40998.A0A2P7ZDE8"/>
<dbReference type="InterPro" id="IPR055555">
    <property type="entry name" value="PA-PLA1_DUF7131"/>
</dbReference>
<dbReference type="GO" id="GO:0046872">
    <property type="term" value="F:metal ion binding"/>
    <property type="evidence" value="ECO:0007669"/>
    <property type="project" value="InterPro"/>
</dbReference>
<evidence type="ECO:0000313" key="3">
    <source>
        <dbReference type="EMBL" id="PSK46229.1"/>
    </source>
</evidence>
<feature type="compositionally biased region" description="Basic and acidic residues" evidence="1">
    <location>
        <begin position="424"/>
        <end position="453"/>
    </location>
</feature>
<dbReference type="GO" id="GO:0005737">
    <property type="term" value="C:cytoplasm"/>
    <property type="evidence" value="ECO:0007669"/>
    <property type="project" value="TreeGrafter"/>
</dbReference>
<dbReference type="AlphaFoldDB" id="A0A2P7ZDE8"/>
<feature type="region of interest" description="Disordered" evidence="1">
    <location>
        <begin position="815"/>
        <end position="854"/>
    </location>
</feature>
<feature type="compositionally biased region" description="Polar residues" evidence="1">
    <location>
        <begin position="821"/>
        <end position="831"/>
    </location>
</feature>
<dbReference type="SMART" id="SM01127">
    <property type="entry name" value="DDHD"/>
    <property type="match status" value="1"/>
</dbReference>
<feature type="region of interest" description="Disordered" evidence="1">
    <location>
        <begin position="1"/>
        <end position="61"/>
    </location>
</feature>
<dbReference type="Pfam" id="PF23463">
    <property type="entry name" value="WWE_2"/>
    <property type="match status" value="1"/>
</dbReference>
<feature type="compositionally biased region" description="Basic and acidic residues" evidence="1">
    <location>
        <begin position="351"/>
        <end position="378"/>
    </location>
</feature>